<dbReference type="HOGENOM" id="CLU_003502_0_0_1"/>
<proteinExistence type="inferred from homology"/>
<dbReference type="InParanoid" id="F6YWB6"/>
<organism evidence="7 8">
    <name type="scientific">Ciona intestinalis</name>
    <name type="common">Transparent sea squirt</name>
    <name type="synonym">Ascidia intestinalis</name>
    <dbReference type="NCBI Taxonomy" id="7719"/>
    <lineage>
        <taxon>Eukaryota</taxon>
        <taxon>Metazoa</taxon>
        <taxon>Chordata</taxon>
        <taxon>Tunicata</taxon>
        <taxon>Ascidiacea</taxon>
        <taxon>Phlebobranchia</taxon>
        <taxon>Cionidae</taxon>
        <taxon>Ciona</taxon>
    </lineage>
</organism>
<evidence type="ECO:0000259" key="4">
    <source>
        <dbReference type="Pfam" id="PF17405"/>
    </source>
</evidence>
<evidence type="ECO:0000259" key="6">
    <source>
        <dbReference type="Pfam" id="PF17407"/>
    </source>
</evidence>
<keyword evidence="1" id="KW-0694">RNA-binding</keyword>
<dbReference type="GO" id="GO:0006364">
    <property type="term" value="P:rRNA processing"/>
    <property type="evidence" value="ECO:0000318"/>
    <property type="project" value="GO_Central"/>
</dbReference>
<dbReference type="FunFam" id="1.10.1410.10:FF:000005">
    <property type="entry name" value="Nucleolar protein 6"/>
    <property type="match status" value="1"/>
</dbReference>
<name>F6YWB6_CIOIN</name>
<feature type="domain" description="Nrap protein" evidence="6">
    <location>
        <begin position="695"/>
        <end position="822"/>
    </location>
</feature>
<dbReference type="PANTHER" id="PTHR17972:SF0">
    <property type="entry name" value="NUCLEOLAR PROTEIN 6"/>
    <property type="match status" value="1"/>
</dbReference>
<dbReference type="InterPro" id="IPR005554">
    <property type="entry name" value="NOL6/Upt22"/>
</dbReference>
<comment type="subcellular location">
    <subcellularLocation>
        <location evidence="1">Nucleus</location>
        <location evidence="1">Nucleolus</location>
    </subcellularLocation>
</comment>
<evidence type="ECO:0000256" key="1">
    <source>
        <dbReference type="RuleBase" id="RU364032"/>
    </source>
</evidence>
<dbReference type="Gene3D" id="1.10.1410.10">
    <property type="match status" value="1"/>
</dbReference>
<dbReference type="STRING" id="7719.ENSCINP00000000848"/>
<dbReference type="InterPro" id="IPR035369">
    <property type="entry name" value="Nrap_D4"/>
</dbReference>
<sequence>SHCASNIQGFLEFKNAIKLIKTWLHQRELNKGFGCFSGFIASMLLHHLLTINKINKIMSSFQIVRNFFQFIATSDWKTRGIGTNNESILKEFHEHHEVVFVDAGGRINFCAGMPSLLYDLVRHEAETSLTALDSHRDGFNVVFMSPAPFVRKFDYIINIHIYDIYVHSSVCKLKVLKQSTVTIDRKLADTGGQYITSLIASMSDAIVRGLGHRVDLCGVRTHSYKQWPIMENPPTWYQSSTGLSFGLNLNQDFAFDQLEKGPSADSAEATKFRDFWGEVSELRRFKDGSVCESVLWGVEGREVPTHVCKHVLLRHCGIPTSALSFSTNQIEELITLPRKVLITPPGDEVVTTATRSYNELARTLRDLKTLPLTITNVQGVSPILRNTEVYPTPPFETSRVVRTIMVDGVKREIPVPGDLCPAFTKSIQVQCSLEGSGSWPQDPHALRRLKAAFHIAIVDELKPLYRCVTSQSHIDLIKDGFVFRISMVYPREVVVLQTHRTKDGMVKVRDTKESIELEKNIVKLPQLSSLLQGVHQRFHSFGRCCRVTKRWINSMLLSGHINDEVVDLLCSFIYLSPSPYNTPGSAQVGFLRFLHFVSTFDFNSTPVVVDFNDELTNDDVNHIHAYFHANRASLPPISIMNNKDRRASPWSTSGPSKIILRRMKDLARISLEKMESQISGGDKDINFKTILKPSLSAYDVIIRLKPQWIPRRFESEKYKPVKRKKSISSNICSDCLPVVNFDPMQLYVNDLKASFSELAMFFYDINGGCMVGVLWKPTAFQPKPFNASSSSCILQDDGNVVPDVPSIVEDFKILGDGVVDSIDLISNKWKI</sequence>
<dbReference type="InterPro" id="IPR035371">
    <property type="entry name" value="Nrap_D6"/>
</dbReference>
<dbReference type="Pfam" id="PF17403">
    <property type="entry name" value="Nrap_D2"/>
    <property type="match status" value="1"/>
</dbReference>
<feature type="domain" description="Nrap protein" evidence="5">
    <location>
        <begin position="538"/>
        <end position="693"/>
    </location>
</feature>
<evidence type="ECO:0000259" key="2">
    <source>
        <dbReference type="Pfam" id="PF17403"/>
    </source>
</evidence>
<dbReference type="FunCoup" id="F6YWB6">
    <property type="interactions" value="660"/>
</dbReference>
<reference evidence="7" key="2">
    <citation type="submission" date="2025-08" db="UniProtKB">
        <authorList>
            <consortium name="Ensembl"/>
        </authorList>
    </citation>
    <scope>IDENTIFICATION</scope>
</reference>
<dbReference type="GO" id="GO:0003723">
    <property type="term" value="F:RNA binding"/>
    <property type="evidence" value="ECO:0007669"/>
    <property type="project" value="UniProtKB-KW"/>
</dbReference>
<dbReference type="GO" id="GO:0034456">
    <property type="term" value="C:UTP-C complex"/>
    <property type="evidence" value="ECO:0000318"/>
    <property type="project" value="GO_Central"/>
</dbReference>
<evidence type="ECO:0000259" key="3">
    <source>
        <dbReference type="Pfam" id="PF17404"/>
    </source>
</evidence>
<dbReference type="GO" id="GO:0032545">
    <property type="term" value="C:CURI complex"/>
    <property type="evidence" value="ECO:0000318"/>
    <property type="project" value="GO_Central"/>
</dbReference>
<dbReference type="InterPro" id="IPR035367">
    <property type="entry name" value="Nrap_D2"/>
</dbReference>
<dbReference type="SUPFAM" id="SSF81631">
    <property type="entry name" value="PAP/OAS1 substrate-binding domain"/>
    <property type="match status" value="1"/>
</dbReference>
<dbReference type="Pfam" id="PF17407">
    <property type="entry name" value="Nrap_D6"/>
    <property type="match status" value="1"/>
</dbReference>
<feature type="domain" description="Nrap protein" evidence="3">
    <location>
        <begin position="151"/>
        <end position="316"/>
    </location>
</feature>
<dbReference type="GO" id="GO:0006409">
    <property type="term" value="P:tRNA export from nucleus"/>
    <property type="evidence" value="ECO:0000318"/>
    <property type="project" value="GO_Central"/>
</dbReference>
<dbReference type="Gene3D" id="3.30.70.3030">
    <property type="match status" value="1"/>
</dbReference>
<evidence type="ECO:0000259" key="5">
    <source>
        <dbReference type="Pfam" id="PF17406"/>
    </source>
</evidence>
<dbReference type="AlphaFoldDB" id="F6YWB6"/>
<dbReference type="Ensembl" id="ENSCINT00000000848.3">
    <property type="protein sequence ID" value="ENSCINP00000000848.3"/>
    <property type="gene ID" value="ENSCING00000000461.3"/>
</dbReference>
<dbReference type="OMA" id="NPHGGKE"/>
<dbReference type="GeneTree" id="ENSGT00390000018619"/>
<evidence type="ECO:0000313" key="7">
    <source>
        <dbReference type="Ensembl" id="ENSCINP00000000848.3"/>
    </source>
</evidence>
<dbReference type="Pfam" id="PF17405">
    <property type="entry name" value="Nrap_D4"/>
    <property type="match status" value="1"/>
</dbReference>
<keyword evidence="1" id="KW-0539">Nucleus</keyword>
<dbReference type="Pfam" id="PF17406">
    <property type="entry name" value="Nrap_D5"/>
    <property type="match status" value="1"/>
</dbReference>
<reference evidence="8" key="1">
    <citation type="journal article" date="2002" name="Science">
        <title>The draft genome of Ciona intestinalis: insights into chordate and vertebrate origins.</title>
        <authorList>
            <person name="Dehal P."/>
            <person name="Satou Y."/>
            <person name="Campbell R.K."/>
            <person name="Chapman J."/>
            <person name="Degnan B."/>
            <person name="De Tomaso A."/>
            <person name="Davidson B."/>
            <person name="Di Gregorio A."/>
            <person name="Gelpke M."/>
            <person name="Goodstein D.M."/>
            <person name="Harafuji N."/>
            <person name="Hastings K.E."/>
            <person name="Ho I."/>
            <person name="Hotta K."/>
            <person name="Huang W."/>
            <person name="Kawashima T."/>
            <person name="Lemaire P."/>
            <person name="Martinez D."/>
            <person name="Meinertzhagen I.A."/>
            <person name="Necula S."/>
            <person name="Nonaka M."/>
            <person name="Putnam N."/>
            <person name="Rash S."/>
            <person name="Saiga H."/>
            <person name="Satake M."/>
            <person name="Terry A."/>
            <person name="Yamada L."/>
            <person name="Wang H.G."/>
            <person name="Awazu S."/>
            <person name="Azumi K."/>
            <person name="Boore J."/>
            <person name="Branno M."/>
            <person name="Chin-Bow S."/>
            <person name="DeSantis R."/>
            <person name="Doyle S."/>
            <person name="Francino P."/>
            <person name="Keys D.N."/>
            <person name="Haga S."/>
            <person name="Hayashi H."/>
            <person name="Hino K."/>
            <person name="Imai K.S."/>
            <person name="Inaba K."/>
            <person name="Kano S."/>
            <person name="Kobayashi K."/>
            <person name="Kobayashi M."/>
            <person name="Lee B.I."/>
            <person name="Makabe K.W."/>
            <person name="Manohar C."/>
            <person name="Matassi G."/>
            <person name="Medina M."/>
            <person name="Mochizuki Y."/>
            <person name="Mount S."/>
            <person name="Morishita T."/>
            <person name="Miura S."/>
            <person name="Nakayama A."/>
            <person name="Nishizaka S."/>
            <person name="Nomoto H."/>
            <person name="Ohta F."/>
            <person name="Oishi K."/>
            <person name="Rigoutsos I."/>
            <person name="Sano M."/>
            <person name="Sasaki A."/>
            <person name="Sasakura Y."/>
            <person name="Shoguchi E."/>
            <person name="Shin-i T."/>
            <person name="Spagnuolo A."/>
            <person name="Stainier D."/>
            <person name="Suzuki M.M."/>
            <person name="Tassy O."/>
            <person name="Takatori N."/>
            <person name="Tokuoka M."/>
            <person name="Yagi K."/>
            <person name="Yoshizaki F."/>
            <person name="Wada S."/>
            <person name="Zhang C."/>
            <person name="Hyatt P.D."/>
            <person name="Larimer F."/>
            <person name="Detter C."/>
            <person name="Doggett N."/>
            <person name="Glavina T."/>
            <person name="Hawkins T."/>
            <person name="Richardson P."/>
            <person name="Lucas S."/>
            <person name="Kohara Y."/>
            <person name="Levine M."/>
            <person name="Satoh N."/>
            <person name="Rokhsar D.S."/>
        </authorList>
    </citation>
    <scope>NUCLEOTIDE SEQUENCE [LARGE SCALE GENOMIC DNA]</scope>
</reference>
<dbReference type="GO" id="GO:0032040">
    <property type="term" value="C:small-subunit processome"/>
    <property type="evidence" value="ECO:0000318"/>
    <property type="project" value="GO_Central"/>
</dbReference>
<comment type="similarity">
    <text evidence="1">Belongs to the NRAP family.</text>
</comment>
<protein>
    <recommendedName>
        <fullName evidence="1">Nucleolar protein 6</fullName>
    </recommendedName>
</protein>
<dbReference type="InterPro" id="IPR035368">
    <property type="entry name" value="Nrap_D3"/>
</dbReference>
<dbReference type="PANTHER" id="PTHR17972">
    <property type="entry name" value="NUCLEOLAR RNA-ASSOCIATED PROTEIN"/>
    <property type="match status" value="1"/>
</dbReference>
<feature type="domain" description="Nrap protein" evidence="2">
    <location>
        <begin position="12"/>
        <end position="145"/>
    </location>
</feature>
<evidence type="ECO:0000313" key="8">
    <source>
        <dbReference type="Proteomes" id="UP000008144"/>
    </source>
</evidence>
<dbReference type="InterPro" id="IPR035370">
    <property type="entry name" value="Nrap_D5"/>
</dbReference>
<feature type="domain" description="Nrap protein" evidence="4">
    <location>
        <begin position="350"/>
        <end position="536"/>
    </location>
</feature>
<reference evidence="7" key="3">
    <citation type="submission" date="2025-09" db="UniProtKB">
        <authorList>
            <consortium name="Ensembl"/>
        </authorList>
    </citation>
    <scope>IDENTIFICATION</scope>
</reference>
<accession>F6YWB6</accession>
<dbReference type="Pfam" id="PF17404">
    <property type="entry name" value="Nrap_D3"/>
    <property type="match status" value="1"/>
</dbReference>
<dbReference type="Proteomes" id="UP000008144">
    <property type="component" value="Unassembled WGS sequence"/>
</dbReference>
<keyword evidence="8" id="KW-1185">Reference proteome</keyword>